<proteinExistence type="predicted"/>
<evidence type="ECO:0000313" key="2">
    <source>
        <dbReference type="EMBL" id="TDD24968.1"/>
    </source>
</evidence>
<comment type="caution">
    <text evidence="2">The sequence shown here is derived from an EMBL/GenBank/DDBJ whole genome shotgun (WGS) entry which is preliminary data.</text>
</comment>
<sequence>MYDERTRRIALAAIEAGASLNSVSKRLGISRAALRDWRDGGERQSPANRCPRCTEEQLAAAAYAHLLGLYLGDGCLSKHRKDVYALRIACDTAYPRLIDEAAAAIADVHPSRPVHRVRAVGCTSVLSYWKHWPCLFPQHGPGPKHRRSIELATWQREIVATYPEQLLRGLFNADGCRVANWATRTVGGALKRYEYPRYMFSNESTDIMRLCQWALDLAGVPWRMPRSNALSVARRDAVARLDEFIGPKS</sequence>
<dbReference type="PRINTS" id="PR00379">
    <property type="entry name" value="INTEIN"/>
</dbReference>
<dbReference type="EMBL" id="SMKR01000060">
    <property type="protein sequence ID" value="TDD24968.1"/>
    <property type="molecule type" value="Genomic_DNA"/>
</dbReference>
<dbReference type="AlphaFoldDB" id="A0A4R4X3V6"/>
<dbReference type="Gene3D" id="3.10.28.10">
    <property type="entry name" value="Homing endonucleases"/>
    <property type="match status" value="1"/>
</dbReference>
<organism evidence="2 3">
    <name type="scientific">Kribbella turkmenica</name>
    <dbReference type="NCBI Taxonomy" id="2530375"/>
    <lineage>
        <taxon>Bacteria</taxon>
        <taxon>Bacillati</taxon>
        <taxon>Actinomycetota</taxon>
        <taxon>Actinomycetes</taxon>
        <taxon>Propionibacteriales</taxon>
        <taxon>Kribbellaceae</taxon>
        <taxon>Kribbella</taxon>
    </lineage>
</organism>
<protein>
    <submittedName>
        <fullName evidence="2">Transcriptional regulator</fullName>
    </submittedName>
</protein>
<accession>A0A4R4X3V6</accession>
<dbReference type="InterPro" id="IPR027434">
    <property type="entry name" value="Homing_endonucl"/>
</dbReference>
<reference evidence="2 3" key="1">
    <citation type="submission" date="2019-02" db="EMBL/GenBank/DDBJ databases">
        <title>Draft genome sequences of novel Actinobacteria.</title>
        <authorList>
            <person name="Sahin N."/>
            <person name="Ay H."/>
            <person name="Saygin H."/>
        </authorList>
    </citation>
    <scope>NUCLEOTIDE SEQUENCE [LARGE SCALE GENOMIC DNA]</scope>
    <source>
        <strain evidence="2 3">16K104</strain>
    </source>
</reference>
<evidence type="ECO:0000313" key="3">
    <source>
        <dbReference type="Proteomes" id="UP000295172"/>
    </source>
</evidence>
<gene>
    <name evidence="2" type="ORF">E1218_15680</name>
</gene>
<name>A0A4R4X3V6_9ACTN</name>
<dbReference type="GO" id="GO:0016539">
    <property type="term" value="P:intein-mediated protein splicing"/>
    <property type="evidence" value="ECO:0007669"/>
    <property type="project" value="InterPro"/>
</dbReference>
<dbReference type="Proteomes" id="UP000295172">
    <property type="component" value="Unassembled WGS sequence"/>
</dbReference>
<dbReference type="PROSITE" id="PS50819">
    <property type="entry name" value="INTEIN_ENDONUCLEASE"/>
    <property type="match status" value="1"/>
</dbReference>
<dbReference type="InterPro" id="IPR004042">
    <property type="entry name" value="Intein_endonuc_central"/>
</dbReference>
<dbReference type="InterPro" id="IPR006142">
    <property type="entry name" value="INTEIN"/>
</dbReference>
<dbReference type="OrthoDB" id="3366805at2"/>
<keyword evidence="3" id="KW-1185">Reference proteome</keyword>
<feature type="domain" description="DOD-type homing endonuclease" evidence="1">
    <location>
        <begin position="66"/>
        <end position="220"/>
    </location>
</feature>
<evidence type="ECO:0000259" key="1">
    <source>
        <dbReference type="PROSITE" id="PS50819"/>
    </source>
</evidence>
<dbReference type="GO" id="GO:0004519">
    <property type="term" value="F:endonuclease activity"/>
    <property type="evidence" value="ECO:0007669"/>
    <property type="project" value="InterPro"/>
</dbReference>